<protein>
    <submittedName>
        <fullName evidence="1">Uncharacterized protein</fullName>
    </submittedName>
</protein>
<reference evidence="1" key="1">
    <citation type="submission" date="2018-05" db="EMBL/GenBank/DDBJ databases">
        <authorList>
            <person name="Lanie J.A."/>
            <person name="Ng W.-L."/>
            <person name="Kazmierczak K.M."/>
            <person name="Andrzejewski T.M."/>
            <person name="Davidsen T.M."/>
            <person name="Wayne K.J."/>
            <person name="Tettelin H."/>
            <person name="Glass J.I."/>
            <person name="Rusch D."/>
            <person name="Podicherti R."/>
            <person name="Tsui H.-C.T."/>
            <person name="Winkler M.E."/>
        </authorList>
    </citation>
    <scope>NUCLEOTIDE SEQUENCE</scope>
</reference>
<name>A0A382UAM5_9ZZZZ</name>
<accession>A0A382UAM5</accession>
<proteinExistence type="predicted"/>
<evidence type="ECO:0000313" key="1">
    <source>
        <dbReference type="EMBL" id="SVD31330.1"/>
    </source>
</evidence>
<organism evidence="1">
    <name type="scientific">marine metagenome</name>
    <dbReference type="NCBI Taxonomy" id="408172"/>
    <lineage>
        <taxon>unclassified sequences</taxon>
        <taxon>metagenomes</taxon>
        <taxon>ecological metagenomes</taxon>
    </lineage>
</organism>
<gene>
    <name evidence="1" type="ORF">METZ01_LOCUS384184</name>
</gene>
<feature type="non-terminal residue" evidence="1">
    <location>
        <position position="55"/>
    </location>
</feature>
<dbReference type="EMBL" id="UINC01142782">
    <property type="protein sequence ID" value="SVD31330.1"/>
    <property type="molecule type" value="Genomic_DNA"/>
</dbReference>
<dbReference type="AlphaFoldDB" id="A0A382UAM5"/>
<sequence>MQILAEVGCDLGYCSARRNRVLGMDVAVPQPWQQVRTFQVYKTVIGRAGWRAAVP</sequence>